<sequence>MFLTYRSEGFAVHHCVRSSNEQGKFDKFDPQFAVNSDCNKLFAYYILFYD</sequence>
<name>S3UQ97_9LEPT</name>
<comment type="caution">
    <text evidence="1">The sequence shown here is derived from an EMBL/GenBank/DDBJ whole genome shotgun (WGS) entry which is preliminary data.</text>
</comment>
<dbReference type="AlphaFoldDB" id="S3UQ97"/>
<gene>
    <name evidence="1" type="ORF">LEP1GSC058_1137</name>
</gene>
<dbReference type="STRING" id="1193011.LEP1GSC058_1137"/>
<proteinExistence type="predicted"/>
<dbReference type="Proteomes" id="UP000014540">
    <property type="component" value="Unassembled WGS sequence"/>
</dbReference>
<keyword evidence="2" id="KW-1185">Reference proteome</keyword>
<evidence type="ECO:0000313" key="1">
    <source>
        <dbReference type="EMBL" id="EPG72581.1"/>
    </source>
</evidence>
<dbReference type="EMBL" id="AKWZ02000011">
    <property type="protein sequence ID" value="EPG72581.1"/>
    <property type="molecule type" value="Genomic_DNA"/>
</dbReference>
<accession>S3UQ97</accession>
<evidence type="ECO:0000313" key="2">
    <source>
        <dbReference type="Proteomes" id="UP000014540"/>
    </source>
</evidence>
<organism evidence="1 2">
    <name type="scientific">Leptospira fainei serovar Hurstbridge str. BUT 6</name>
    <dbReference type="NCBI Taxonomy" id="1193011"/>
    <lineage>
        <taxon>Bacteria</taxon>
        <taxon>Pseudomonadati</taxon>
        <taxon>Spirochaetota</taxon>
        <taxon>Spirochaetia</taxon>
        <taxon>Leptospirales</taxon>
        <taxon>Leptospiraceae</taxon>
        <taxon>Leptospira</taxon>
    </lineage>
</organism>
<reference evidence="1" key="1">
    <citation type="submission" date="2013-04" db="EMBL/GenBank/DDBJ databases">
        <authorList>
            <person name="Harkins D.M."/>
            <person name="Durkin A.S."/>
            <person name="Selengut J.D."/>
            <person name="Sanka R."/>
            <person name="DePew J."/>
            <person name="Purushe J."/>
            <person name="Ahmed A."/>
            <person name="van der Linden H."/>
            <person name="Goris M.G.A."/>
            <person name="Hartskeerl R.A."/>
            <person name="Vinetz J.M."/>
            <person name="Sutton G.G."/>
            <person name="Nelson W.C."/>
            <person name="Fouts D.E."/>
        </authorList>
    </citation>
    <scope>NUCLEOTIDE SEQUENCE [LARGE SCALE GENOMIC DNA]</scope>
    <source>
        <strain evidence="1">BUT 6</strain>
    </source>
</reference>
<protein>
    <submittedName>
        <fullName evidence="1">Uncharacterized protein</fullName>
    </submittedName>
</protein>